<gene>
    <name evidence="2" type="ORF">NAPIS_ORF01669</name>
</gene>
<dbReference type="HOGENOM" id="CLU_1166128_0_0_1"/>
<accession>T0L8B2</accession>
<feature type="transmembrane region" description="Helical" evidence="1">
    <location>
        <begin position="6"/>
        <end position="24"/>
    </location>
</feature>
<dbReference type="OrthoDB" id="2201386at2759"/>
<name>T0L8B2_9MICR</name>
<proteinExistence type="predicted"/>
<evidence type="ECO:0000313" key="3">
    <source>
        <dbReference type="Proteomes" id="UP000053780"/>
    </source>
</evidence>
<keyword evidence="3" id="KW-1185">Reference proteome</keyword>
<keyword evidence="1" id="KW-1133">Transmembrane helix</keyword>
<organism evidence="2 3">
    <name type="scientific">Vairimorpha apis BRL 01</name>
    <dbReference type="NCBI Taxonomy" id="1037528"/>
    <lineage>
        <taxon>Eukaryota</taxon>
        <taxon>Fungi</taxon>
        <taxon>Fungi incertae sedis</taxon>
        <taxon>Microsporidia</taxon>
        <taxon>Nosematidae</taxon>
        <taxon>Vairimorpha</taxon>
    </lineage>
</organism>
<dbReference type="Proteomes" id="UP000053780">
    <property type="component" value="Unassembled WGS sequence"/>
</dbReference>
<dbReference type="EMBL" id="KE647238">
    <property type="protein sequence ID" value="EQB60764.1"/>
    <property type="molecule type" value="Genomic_DNA"/>
</dbReference>
<evidence type="ECO:0000256" key="1">
    <source>
        <dbReference type="SAM" id="Phobius"/>
    </source>
</evidence>
<dbReference type="VEuPathDB" id="MicrosporidiaDB:NAPIS_ORF01669"/>
<protein>
    <submittedName>
        <fullName evidence="2">Uncharacterized protein</fullName>
    </submittedName>
</protein>
<evidence type="ECO:0000313" key="2">
    <source>
        <dbReference type="EMBL" id="EQB60764.1"/>
    </source>
</evidence>
<keyword evidence="1" id="KW-0812">Transmembrane</keyword>
<keyword evidence="1" id="KW-0472">Membrane</keyword>
<dbReference type="AlphaFoldDB" id="T0L8B2"/>
<reference evidence="2 3" key="1">
    <citation type="journal article" date="2013" name="BMC Genomics">
        <title>Genome sequencing and comparative genomics of honey bee microsporidia, Nosema apis reveal novel insights into host-parasite interactions.</title>
        <authorList>
            <person name="Chen Yp."/>
            <person name="Pettis J.S."/>
            <person name="Zhao Y."/>
            <person name="Liu X."/>
            <person name="Tallon L.J."/>
            <person name="Sadzewicz L.D."/>
            <person name="Li R."/>
            <person name="Zheng H."/>
            <person name="Huang S."/>
            <person name="Zhang X."/>
            <person name="Hamilton M.C."/>
            <person name="Pernal S.F."/>
            <person name="Melathopoulos A.P."/>
            <person name="Yan X."/>
            <person name="Evans J.D."/>
        </authorList>
    </citation>
    <scope>NUCLEOTIDE SEQUENCE [LARGE SCALE GENOMIC DNA]</scope>
    <source>
        <strain evidence="2 3">BRL 01</strain>
    </source>
</reference>
<sequence length="238" mass="27681">MNCKLFFYTICVITEAVFIIPVKFPSLHLTTFKFNRKEIVQAIDVRLLRDYHNQDKYERPLNNFKFTNISDASNICGQKKDNSVVPCYKQKFYVNFNEINISGKKESFFKTDDNLCLTIGEKDSKTYGYNLKLEKCTFDCSQKFTILSSDDYESLSNQDKKITLNLKFKKQLENNLKVKENIKIAESSPKNVENNKKCSVMKYTFPTHDTCGQKISYNVRIPPTSIIDNKNNMLTNTV</sequence>